<dbReference type="RefSeq" id="WP_188942164.1">
    <property type="nucleotide sequence ID" value="NZ_BMNA01000004.1"/>
</dbReference>
<keyword evidence="4" id="KW-1185">Reference proteome</keyword>
<gene>
    <name evidence="3" type="ORF">GCM10011594_26930</name>
</gene>
<feature type="transmembrane region" description="Helical" evidence="1">
    <location>
        <begin position="20"/>
        <end position="43"/>
    </location>
</feature>
<sequence>MTRSAAVRVRSDRCLPSDAGVATIPAAVAMTVLIALTGVLVHLGAAAIARHRAEAAADLGALAGAAKVLDGAAAACSAASALVARNGARLVECDLQGWDVVVRAEAAAAVGVLSATVVGRARAGPVTAP</sequence>
<evidence type="ECO:0000256" key="1">
    <source>
        <dbReference type="SAM" id="Phobius"/>
    </source>
</evidence>
<dbReference type="InterPro" id="IPR021202">
    <property type="entry name" value="Rv3654c-like"/>
</dbReference>
<reference evidence="3" key="1">
    <citation type="journal article" date="2014" name="Int. J. Syst. Evol. Microbiol.">
        <title>Complete genome sequence of Corynebacterium casei LMG S-19264T (=DSM 44701T), isolated from a smear-ripened cheese.</title>
        <authorList>
            <consortium name="US DOE Joint Genome Institute (JGI-PGF)"/>
            <person name="Walter F."/>
            <person name="Albersmeier A."/>
            <person name="Kalinowski J."/>
            <person name="Ruckert C."/>
        </authorList>
    </citation>
    <scope>NUCLEOTIDE SEQUENCE</scope>
    <source>
        <strain evidence="3">CGMCC 4.7308</strain>
    </source>
</reference>
<accession>A0A917WHV2</accession>
<evidence type="ECO:0000259" key="2">
    <source>
        <dbReference type="Pfam" id="PF13400"/>
    </source>
</evidence>
<reference evidence="3" key="2">
    <citation type="submission" date="2020-09" db="EMBL/GenBank/DDBJ databases">
        <authorList>
            <person name="Sun Q."/>
            <person name="Zhou Y."/>
        </authorList>
    </citation>
    <scope>NUCLEOTIDE SEQUENCE</scope>
    <source>
        <strain evidence="3">CGMCC 4.7308</strain>
    </source>
</reference>
<keyword evidence="1" id="KW-0472">Membrane</keyword>
<keyword evidence="1" id="KW-1133">Transmembrane helix</keyword>
<comment type="caution">
    <text evidence="3">The sequence shown here is derived from an EMBL/GenBank/DDBJ whole genome shotgun (WGS) entry which is preliminary data.</text>
</comment>
<dbReference type="AlphaFoldDB" id="A0A917WHV2"/>
<organism evidence="3 4">
    <name type="scientific">Nakamurella endophytica</name>
    <dbReference type="NCBI Taxonomy" id="1748367"/>
    <lineage>
        <taxon>Bacteria</taxon>
        <taxon>Bacillati</taxon>
        <taxon>Actinomycetota</taxon>
        <taxon>Actinomycetes</taxon>
        <taxon>Nakamurellales</taxon>
        <taxon>Nakamurellaceae</taxon>
        <taxon>Nakamurella</taxon>
    </lineage>
</organism>
<proteinExistence type="predicted"/>
<name>A0A917WHV2_9ACTN</name>
<dbReference type="EMBL" id="BMNA01000004">
    <property type="protein sequence ID" value="GGM05321.1"/>
    <property type="molecule type" value="Genomic_DNA"/>
</dbReference>
<dbReference type="InterPro" id="IPR028087">
    <property type="entry name" value="Tad_N"/>
</dbReference>
<keyword evidence="1" id="KW-0812">Transmembrane</keyword>
<feature type="domain" description="Putative Flp pilus-assembly TadG-like N-terminal" evidence="2">
    <location>
        <begin position="20"/>
        <end position="66"/>
    </location>
</feature>
<dbReference type="Proteomes" id="UP000655208">
    <property type="component" value="Unassembled WGS sequence"/>
</dbReference>
<evidence type="ECO:0000313" key="3">
    <source>
        <dbReference type="EMBL" id="GGM05321.1"/>
    </source>
</evidence>
<dbReference type="Pfam" id="PF13400">
    <property type="entry name" value="Tad"/>
    <property type="match status" value="1"/>
</dbReference>
<evidence type="ECO:0000313" key="4">
    <source>
        <dbReference type="Proteomes" id="UP000655208"/>
    </source>
</evidence>
<dbReference type="NCBIfam" id="TIGR03816">
    <property type="entry name" value="tadE_like_DECH"/>
    <property type="match status" value="1"/>
</dbReference>
<protein>
    <recommendedName>
        <fullName evidence="2">Putative Flp pilus-assembly TadG-like N-terminal domain-containing protein</fullName>
    </recommendedName>
</protein>